<keyword evidence="1" id="KW-0472">Membrane</keyword>
<reference evidence="2" key="1">
    <citation type="submission" date="2021-06" db="EMBL/GenBank/DDBJ databases">
        <title>Parelaphostrongylus tenuis whole genome reference sequence.</title>
        <authorList>
            <person name="Garwood T.J."/>
            <person name="Larsen P.A."/>
            <person name="Fountain-Jones N.M."/>
            <person name="Garbe J.R."/>
            <person name="Macchietto M.G."/>
            <person name="Kania S.A."/>
            <person name="Gerhold R.W."/>
            <person name="Richards J.E."/>
            <person name="Wolf T.M."/>
        </authorList>
    </citation>
    <scope>NUCLEOTIDE SEQUENCE</scope>
    <source>
        <strain evidence="2">MNPRO001-30</strain>
        <tissue evidence="2">Meninges</tissue>
    </source>
</reference>
<dbReference type="Proteomes" id="UP001196413">
    <property type="component" value="Unassembled WGS sequence"/>
</dbReference>
<gene>
    <name evidence="2" type="ORF">KIN20_017864</name>
</gene>
<evidence type="ECO:0000313" key="3">
    <source>
        <dbReference type="Proteomes" id="UP001196413"/>
    </source>
</evidence>
<protein>
    <submittedName>
        <fullName evidence="2">Uncharacterized protein</fullName>
    </submittedName>
</protein>
<keyword evidence="1" id="KW-0812">Transmembrane</keyword>
<sequence length="116" mass="13088">MSGTFASTNYVDYYCHQIRILENFFGMIFGLPDVQVLAKAVCDSNQAILRCTPISLYDDRLDFKKKKMSILTEVMKHSTRPSMISLLVVISTVIGCGIMPAGQGNEMRIVMVRKKF</sequence>
<dbReference type="AlphaFoldDB" id="A0AAD5QRQ5"/>
<dbReference type="EMBL" id="JAHQIW010003566">
    <property type="protein sequence ID" value="KAJ1359185.1"/>
    <property type="molecule type" value="Genomic_DNA"/>
</dbReference>
<organism evidence="2 3">
    <name type="scientific">Parelaphostrongylus tenuis</name>
    <name type="common">Meningeal worm</name>
    <dbReference type="NCBI Taxonomy" id="148309"/>
    <lineage>
        <taxon>Eukaryota</taxon>
        <taxon>Metazoa</taxon>
        <taxon>Ecdysozoa</taxon>
        <taxon>Nematoda</taxon>
        <taxon>Chromadorea</taxon>
        <taxon>Rhabditida</taxon>
        <taxon>Rhabditina</taxon>
        <taxon>Rhabditomorpha</taxon>
        <taxon>Strongyloidea</taxon>
        <taxon>Metastrongylidae</taxon>
        <taxon>Parelaphostrongylus</taxon>
    </lineage>
</organism>
<feature type="transmembrane region" description="Helical" evidence="1">
    <location>
        <begin position="83"/>
        <end position="102"/>
    </location>
</feature>
<keyword evidence="1" id="KW-1133">Transmembrane helix</keyword>
<evidence type="ECO:0000313" key="2">
    <source>
        <dbReference type="EMBL" id="KAJ1359185.1"/>
    </source>
</evidence>
<evidence type="ECO:0000256" key="1">
    <source>
        <dbReference type="SAM" id="Phobius"/>
    </source>
</evidence>
<keyword evidence="3" id="KW-1185">Reference proteome</keyword>
<name>A0AAD5QRQ5_PARTN</name>
<accession>A0AAD5QRQ5</accession>
<comment type="caution">
    <text evidence="2">The sequence shown here is derived from an EMBL/GenBank/DDBJ whole genome shotgun (WGS) entry which is preliminary data.</text>
</comment>
<proteinExistence type="predicted"/>